<dbReference type="InterPro" id="IPR011013">
    <property type="entry name" value="Gal_mutarotase_sf_dom"/>
</dbReference>
<name>A0A1C3YRH0_9LACO</name>
<dbReference type="InterPro" id="IPR005195">
    <property type="entry name" value="Glyco_hydro_65_M"/>
</dbReference>
<dbReference type="Pfam" id="PF03636">
    <property type="entry name" value="Glyco_hydro_65N"/>
    <property type="match status" value="1"/>
</dbReference>
<protein>
    <submittedName>
        <fullName evidence="9">Trehalose 6-phosphate phosphorylase</fullName>
    </submittedName>
</protein>
<feature type="active site" description="Proton donor" evidence="4">
    <location>
        <position position="476"/>
    </location>
</feature>
<evidence type="ECO:0000256" key="3">
    <source>
        <dbReference type="ARBA" id="ARBA00022679"/>
    </source>
</evidence>
<dbReference type="InterPro" id="IPR037018">
    <property type="entry name" value="GH65_N"/>
</dbReference>
<dbReference type="GO" id="GO:0016757">
    <property type="term" value="F:glycosyltransferase activity"/>
    <property type="evidence" value="ECO:0007669"/>
    <property type="project" value="UniProtKB-KW"/>
</dbReference>
<dbReference type="RefSeq" id="WP_092461131.1">
    <property type="nucleotide sequence ID" value="NZ_BJEE01000002.1"/>
</dbReference>
<keyword evidence="2" id="KW-0328">Glycosyltransferase</keyword>
<dbReference type="SUPFAM" id="SSF74650">
    <property type="entry name" value="Galactose mutarotase-like"/>
    <property type="match status" value="1"/>
</dbReference>
<comment type="similarity">
    <text evidence="1">Belongs to the glycosyl hydrolase 65 family.</text>
</comment>
<evidence type="ECO:0000256" key="5">
    <source>
        <dbReference type="PIRSR" id="PIRSR036289-51"/>
    </source>
</evidence>
<dbReference type="InterPro" id="IPR017045">
    <property type="entry name" value="Malt_Pase/Glycosyl_Hdrlase"/>
</dbReference>
<feature type="domain" description="Glycoside hydrolase family 65 N-terminal" evidence="8">
    <location>
        <begin position="21"/>
        <end position="248"/>
    </location>
</feature>
<dbReference type="EMBL" id="FMAO01000001">
    <property type="protein sequence ID" value="SCB72670.1"/>
    <property type="molecule type" value="Genomic_DNA"/>
</dbReference>
<evidence type="ECO:0000259" key="8">
    <source>
        <dbReference type="Pfam" id="PF03636"/>
    </source>
</evidence>
<dbReference type="SUPFAM" id="SSF48208">
    <property type="entry name" value="Six-hairpin glycosidases"/>
    <property type="match status" value="1"/>
</dbReference>
<dbReference type="Pfam" id="PF03633">
    <property type="entry name" value="Glyco_hydro_65C"/>
    <property type="match status" value="1"/>
</dbReference>
<evidence type="ECO:0000256" key="2">
    <source>
        <dbReference type="ARBA" id="ARBA00022676"/>
    </source>
</evidence>
<dbReference type="Gene3D" id="2.60.420.10">
    <property type="entry name" value="Maltose phosphorylase, domain 3"/>
    <property type="match status" value="1"/>
</dbReference>
<dbReference type="InterPro" id="IPR005194">
    <property type="entry name" value="Glyco_hydro_65_C"/>
</dbReference>
<feature type="domain" description="Glycoside hydrolase family 65 C-terminal" evidence="7">
    <location>
        <begin position="700"/>
        <end position="757"/>
    </location>
</feature>
<organism evidence="9 10">
    <name type="scientific">Weissella bombi</name>
    <dbReference type="NCBI Taxonomy" id="1505725"/>
    <lineage>
        <taxon>Bacteria</taxon>
        <taxon>Bacillati</taxon>
        <taxon>Bacillota</taxon>
        <taxon>Bacilli</taxon>
        <taxon>Lactobacillales</taxon>
        <taxon>Lactobacillaceae</taxon>
        <taxon>Weissella</taxon>
    </lineage>
</organism>
<keyword evidence="10" id="KW-1185">Reference proteome</keyword>
<evidence type="ECO:0000259" key="6">
    <source>
        <dbReference type="Pfam" id="PF03632"/>
    </source>
</evidence>
<reference evidence="10" key="1">
    <citation type="submission" date="2016-08" db="EMBL/GenBank/DDBJ databases">
        <authorList>
            <person name="Varghese N."/>
            <person name="Submissions Spin"/>
        </authorList>
    </citation>
    <scope>NUCLEOTIDE SEQUENCE [LARGE SCALE GENOMIC DNA]</scope>
    <source>
        <strain evidence="10">R-53094</strain>
    </source>
</reference>
<dbReference type="Proteomes" id="UP000199268">
    <property type="component" value="Unassembled WGS sequence"/>
</dbReference>
<dbReference type="AlphaFoldDB" id="A0A1C3YRH0"/>
<evidence type="ECO:0000313" key="10">
    <source>
        <dbReference type="Proteomes" id="UP000199268"/>
    </source>
</evidence>
<dbReference type="InterPro" id="IPR005196">
    <property type="entry name" value="Glyco_hydro_65_N"/>
</dbReference>
<dbReference type="GO" id="GO:0030246">
    <property type="term" value="F:carbohydrate binding"/>
    <property type="evidence" value="ECO:0007669"/>
    <property type="project" value="InterPro"/>
</dbReference>
<dbReference type="GO" id="GO:0004553">
    <property type="term" value="F:hydrolase activity, hydrolyzing O-glycosyl compounds"/>
    <property type="evidence" value="ECO:0007669"/>
    <property type="project" value="TreeGrafter"/>
</dbReference>
<dbReference type="STRING" id="1505725.GA0061074_10184"/>
<dbReference type="PIRSF" id="PIRSF036289">
    <property type="entry name" value="Glycosyl_hydrolase_malt_phosph"/>
    <property type="match status" value="1"/>
</dbReference>
<dbReference type="PANTHER" id="PTHR11051:SF8">
    <property type="entry name" value="PROTEIN-GLUCOSYLGALACTOSYLHYDROXYLYSINE GLUCOSIDASE"/>
    <property type="match status" value="1"/>
</dbReference>
<evidence type="ECO:0000259" key="7">
    <source>
        <dbReference type="Pfam" id="PF03633"/>
    </source>
</evidence>
<dbReference type="InterPro" id="IPR012341">
    <property type="entry name" value="6hp_glycosidase-like_sf"/>
</dbReference>
<dbReference type="Pfam" id="PF03632">
    <property type="entry name" value="Glyco_hydro_65m"/>
    <property type="match status" value="1"/>
</dbReference>
<dbReference type="Gene3D" id="2.70.98.40">
    <property type="entry name" value="Glycoside hydrolase, family 65, N-terminal domain"/>
    <property type="match status" value="1"/>
</dbReference>
<gene>
    <name evidence="9" type="ORF">GA0061074_10184</name>
</gene>
<accession>A0A1C3YRH0</accession>
<keyword evidence="3" id="KW-0808">Transferase</keyword>
<evidence type="ECO:0000256" key="1">
    <source>
        <dbReference type="ARBA" id="ARBA00006768"/>
    </source>
</evidence>
<feature type="binding site" evidence="5">
    <location>
        <begin position="588"/>
        <end position="589"/>
    </location>
    <ligand>
        <name>substrate</name>
    </ligand>
</feature>
<sequence length="768" mass="85693">MSQNNWQLVYDNLTDGVRSYGEESLLTLGNGYLGWRGAPVMTSYSDDHYPGLYVAGVFNQTTTPVAGRDVVNEDLVNLPNPQLINLFVDDELISFEPTARESILHFDTGLLSEKFTLPTAKGDLILETQKVVNPYKMHQLALNISISGDFNADVTVQAVIDGTVENKNVKRYRDFESREFDVTNMTDSVLTAQTKQSKIVLAVGAKTTSGDAEFVSTQADNQIVTQAQFKLTPDSAINIDRIIGVATSYEEDNPVDVVTQQLTDTFADIKADVQKYWQGVWKDNDIVLDSDDADLQRMIRMNIFHMHQSAQHNANQYLDASVGSRGLTGEGYRGHIFWDEIFVVPYLAANEPAAAKDILKYRLTRLHGAQLNAQSEGEVGAMYPWQSGMTGDEQAQIIHLNTVNNEWDADNSRLQRHVSLAVVYNLWIYVQMTGDESILREGGLDVVVETSKFWLNKAQLEEDNRYHIAGVMGPDEFHEAYPNAETGGIKDNAYTNLMLTWALNWLQELGANPQLPDIDPSLLAEAEDVANKLALEINEDGVIAQYAGYFDLKPVDFDAYRAKYTDIHRIDRLMKAEGLSPDDYQVAKQTDLLMTIYNLGHQHMLRLIEQLGYSVPENWLQVNKDYYLARTVHGSTTSRPVFAGIDITLDNKQEALEFLTTAIGSDYYDIQGGTTAEGIHIGVMGETLAVVQNEFGGVNLRDGAVVINPSLPDSWCHLSFKQRFRGTLIAIDIVPGKVTVLADHDIDVTVYNQSVHLIANEAKVIEEV</sequence>
<dbReference type="InterPro" id="IPR008928">
    <property type="entry name" value="6-hairpin_glycosidase_sf"/>
</dbReference>
<feature type="binding site" evidence="5">
    <location>
        <begin position="338"/>
        <end position="339"/>
    </location>
    <ligand>
        <name>substrate</name>
    </ligand>
</feature>
<evidence type="ECO:0000313" key="9">
    <source>
        <dbReference type="EMBL" id="SCB72670.1"/>
    </source>
</evidence>
<dbReference type="OrthoDB" id="9758855at2"/>
<dbReference type="PANTHER" id="PTHR11051">
    <property type="entry name" value="GLYCOSYL HYDROLASE-RELATED"/>
    <property type="match status" value="1"/>
</dbReference>
<evidence type="ECO:0000256" key="4">
    <source>
        <dbReference type="PIRSR" id="PIRSR036289-50"/>
    </source>
</evidence>
<proteinExistence type="inferred from homology"/>
<dbReference type="Gene3D" id="1.50.10.10">
    <property type="match status" value="1"/>
</dbReference>
<dbReference type="GO" id="GO:0005975">
    <property type="term" value="P:carbohydrate metabolic process"/>
    <property type="evidence" value="ECO:0007669"/>
    <property type="project" value="InterPro"/>
</dbReference>
<feature type="domain" description="Glycoside hydrolase family 65 central catalytic" evidence="6">
    <location>
        <begin position="300"/>
        <end position="688"/>
    </location>
</feature>